<feature type="non-terminal residue" evidence="1">
    <location>
        <position position="1"/>
    </location>
</feature>
<comment type="caution">
    <text evidence="1">The sequence shown here is derived from an EMBL/GenBank/DDBJ whole genome shotgun (WGS) entry which is preliminary data.</text>
</comment>
<dbReference type="EMBL" id="BARW01011930">
    <property type="protein sequence ID" value="GAI78425.1"/>
    <property type="molecule type" value="Genomic_DNA"/>
</dbReference>
<reference evidence="1" key="1">
    <citation type="journal article" date="2014" name="Front. Microbiol.">
        <title>High frequency of phylogenetically diverse reductive dehalogenase-homologous genes in deep subseafloor sedimentary metagenomes.</title>
        <authorList>
            <person name="Kawai M."/>
            <person name="Futagami T."/>
            <person name="Toyoda A."/>
            <person name="Takaki Y."/>
            <person name="Nishi S."/>
            <person name="Hori S."/>
            <person name="Arai W."/>
            <person name="Tsubouchi T."/>
            <person name="Morono Y."/>
            <person name="Uchiyama I."/>
            <person name="Ito T."/>
            <person name="Fujiyama A."/>
            <person name="Inagaki F."/>
            <person name="Takami H."/>
        </authorList>
    </citation>
    <scope>NUCLEOTIDE SEQUENCE</scope>
    <source>
        <strain evidence="1">Expedition CK06-06</strain>
    </source>
</reference>
<name>X1SST9_9ZZZZ</name>
<dbReference type="AlphaFoldDB" id="X1SST9"/>
<gene>
    <name evidence="1" type="ORF">S12H4_22755</name>
</gene>
<evidence type="ECO:0000313" key="1">
    <source>
        <dbReference type="EMBL" id="GAI78425.1"/>
    </source>
</evidence>
<protein>
    <submittedName>
        <fullName evidence="1">Uncharacterized protein</fullName>
    </submittedName>
</protein>
<proteinExistence type="predicted"/>
<organism evidence="1">
    <name type="scientific">marine sediment metagenome</name>
    <dbReference type="NCBI Taxonomy" id="412755"/>
    <lineage>
        <taxon>unclassified sequences</taxon>
        <taxon>metagenomes</taxon>
        <taxon>ecological metagenomes</taxon>
    </lineage>
</organism>
<sequence length="157" mass="17257">VKLAGYRTISICGARDITMIQNINKILNDVKGSVKENLGNRVSPADYSILFRKYGIDAVEGEIEILKDLPHEIGIVLDVVGKTQEIANTVCAITRSNLLHIDYFGRKTTAGNIAFPYSPSDIPVGPVFNFNIYHLVEVEDLSETSNINFVKVGTMNG</sequence>
<accession>X1SST9</accession>